<dbReference type="Gene3D" id="3.40.50.300">
    <property type="entry name" value="P-loop containing nucleotide triphosphate hydrolases"/>
    <property type="match status" value="1"/>
</dbReference>
<dbReference type="InterPro" id="IPR056884">
    <property type="entry name" value="NPHP3-like_N"/>
</dbReference>
<name>A0A553HIN8_9PEZI</name>
<comment type="caution">
    <text evidence="5">The sequence shown here is derived from an EMBL/GenBank/DDBJ whole genome shotgun (WGS) entry which is preliminary data.</text>
</comment>
<reference evidence="6" key="1">
    <citation type="submission" date="2019-06" db="EMBL/GenBank/DDBJ databases">
        <title>Draft genome sequence of the griseofulvin-producing fungus Xylaria cubensis strain G536.</title>
        <authorList>
            <person name="Mead M.E."/>
            <person name="Raja H.A."/>
            <person name="Steenwyk J.L."/>
            <person name="Knowles S.L."/>
            <person name="Oberlies N.H."/>
            <person name="Rokas A."/>
        </authorList>
    </citation>
    <scope>NUCLEOTIDE SEQUENCE [LARGE SCALE GENOMIC DNA]</scope>
    <source>
        <strain evidence="6">G536</strain>
    </source>
</reference>
<dbReference type="OrthoDB" id="542013at2759"/>
<accession>A0A553HIN8</accession>
<dbReference type="Pfam" id="PF25053">
    <property type="entry name" value="DUF7791"/>
    <property type="match status" value="1"/>
</dbReference>
<dbReference type="STRING" id="2512241.A0A553HIN8"/>
<feature type="compositionally biased region" description="Basic and acidic residues" evidence="2">
    <location>
        <begin position="957"/>
        <end position="975"/>
    </location>
</feature>
<dbReference type="InterPro" id="IPR036291">
    <property type="entry name" value="NAD(P)-bd_dom_sf"/>
</dbReference>
<dbReference type="Pfam" id="PF00106">
    <property type="entry name" value="adh_short"/>
    <property type="match status" value="1"/>
</dbReference>
<feature type="domain" description="DUF7791" evidence="4">
    <location>
        <begin position="519"/>
        <end position="656"/>
    </location>
</feature>
<sequence length="1443" mass="163638">MVLEALSAIGLAANIIQFIDYTYRILSESREIFHSASGISAQHADIGAIAVSLSELSSTLVASPTPPSIKLPPDEVEIRRLATLSRDTAQDLISCIQNLKRCGGRRRRWASIRQALEGLWNKDKIDQLVRRLSDMRSQLSTHILAHVSSMEANSNARVGSLKRDVLYLVKTSESVTKSRLDKIDKSLFGLKFEAEKLKKEHKILESLSFVGMNERQSSIIEAHETTFRWILTPHHWPRSDPRSNVKFRQWLLYEDGIYWISGKPGSGKSTLMKYLSTTSQSRRCLEVWADGSRLTIPAFCFWISGSEMQKSQQGLLRRLLFEILYEFPDLIPNICSDRWERSTEETWTVSELLVAFDRLKDIKMHSSPATKICFFIDGMDEYNGDHIELIKTVQRIAQLKNVKLCVSSRPWNCFEDAFGQDPCRKLCLQDLTKEDIANFAHSKFAESPSSVFFNYNPPSYQGLVDEIVRRAEGVFLWVHLVIRSLREGMTNGDNPKLLQERLKQLPSDLEEFFKRLITSVDKVYRKRMSATFQVALRTPEPLQLIVYRFLDEDDPSSELASPVDALGQPVHVHRRLHDEEARIRRQLNGRYKGLLEAPGFPERKNVSFLHRTVRDYLMEREMQELLASNCGPSFDVNLHACKALLAQTKIFPSSLNKSTLDIFMFWARNIEIERGATDAQLLDDMSRSYHRLAAPGTPSSTFVGRAIQTGLVSYIDHITTGNRPILKQDKGTFLILSFVPCFTFRPHPERDDLQDRVEVLELLLKRGATPNQGTPGSTTFQHFLDIYSQDICRLECNQSLSSPINMEFFTLALPSLLSHGANINQAFDGERCWFTNIIRNLGSLKHASRVYEREIVRSLTIFFEYGINPNQTIFLFYPIKRTIWGTVLIAVIRSQTNNGCSEDFCKELLKVFIRYGANTQLRVRIVSQDDIDPDRAAPHYSVKEVVQNLFEEDSRNELESEIRSASEKTLDRYSSEQDPSNSPPHLPEKGKLRIRMVGSVRSPAMCYMVHDTDGPQELSTYHDTAQKARARLLIISCLPQHDLFTGRPSAINQSFSDHLPVLTGPSPFFILARINRGFLVSDSRPLPSWRLPLRTMAKNGHEFSIEPKIGEFLRQFIYSQLFITPKPPSHSFAGQTIIVTGANSGLGLESARYFYKLGAAKLILGVRTPSKGEAAKEDIVKSVRSRTDGASTIEIWKVDASSTDSVLAFVQRVRDLPRVDVLLCNAGVNYKQYQLDEGFERSMQINVLNTFLLALPLLSKLRETKAQFLDSSPHITIVSSDAYRLTKFTEINSPDIYEAFNDKSTFNGQARYQDSKLLQVLIHREVVKRLAKHGSGIPPITFNLVTPGLCVSNIDNKDGKYGLGMRLVHKLFYRTTEVGARTSVHATYAGPETHGGFLADQRVAETEPWVLTEMGQRAQLKAYEQTMAILEKRKPGIAVEAGI</sequence>
<keyword evidence="6" id="KW-1185">Reference proteome</keyword>
<evidence type="ECO:0000256" key="1">
    <source>
        <dbReference type="ARBA" id="ARBA00022737"/>
    </source>
</evidence>
<dbReference type="PRINTS" id="PR00081">
    <property type="entry name" value="GDHRDH"/>
</dbReference>
<dbReference type="PANTHER" id="PTHR10039">
    <property type="entry name" value="AMELOGENIN"/>
    <property type="match status" value="1"/>
</dbReference>
<dbReference type="EMBL" id="VFLP01000117">
    <property type="protein sequence ID" value="TRX87819.1"/>
    <property type="molecule type" value="Genomic_DNA"/>
</dbReference>
<evidence type="ECO:0000256" key="2">
    <source>
        <dbReference type="SAM" id="MobiDB-lite"/>
    </source>
</evidence>
<dbReference type="Proteomes" id="UP000319160">
    <property type="component" value="Unassembled WGS sequence"/>
</dbReference>
<keyword evidence="1" id="KW-0677">Repeat</keyword>
<protein>
    <submittedName>
        <fullName evidence="5">Uncharacterized protein</fullName>
    </submittedName>
</protein>
<dbReference type="InterPro" id="IPR056693">
    <property type="entry name" value="DUF7791"/>
</dbReference>
<feature type="region of interest" description="Disordered" evidence="2">
    <location>
        <begin position="957"/>
        <end position="991"/>
    </location>
</feature>
<gene>
    <name evidence="5" type="ORF">FHL15_011278</name>
</gene>
<evidence type="ECO:0000259" key="4">
    <source>
        <dbReference type="Pfam" id="PF25053"/>
    </source>
</evidence>
<dbReference type="SUPFAM" id="SSF52540">
    <property type="entry name" value="P-loop containing nucleoside triphosphate hydrolases"/>
    <property type="match status" value="1"/>
</dbReference>
<dbReference type="InterPro" id="IPR002347">
    <property type="entry name" value="SDR_fam"/>
</dbReference>
<dbReference type="InterPro" id="IPR027417">
    <property type="entry name" value="P-loop_NTPase"/>
</dbReference>
<dbReference type="Pfam" id="PF24883">
    <property type="entry name" value="NPHP3_N"/>
    <property type="match status" value="1"/>
</dbReference>
<dbReference type="PANTHER" id="PTHR10039:SF5">
    <property type="entry name" value="NACHT DOMAIN-CONTAINING PROTEIN"/>
    <property type="match status" value="1"/>
</dbReference>
<evidence type="ECO:0000259" key="3">
    <source>
        <dbReference type="Pfam" id="PF24883"/>
    </source>
</evidence>
<dbReference type="Gene3D" id="3.40.50.720">
    <property type="entry name" value="NAD(P)-binding Rossmann-like Domain"/>
    <property type="match status" value="1"/>
</dbReference>
<feature type="domain" description="Nephrocystin 3-like N-terminal" evidence="3">
    <location>
        <begin position="244"/>
        <end position="409"/>
    </location>
</feature>
<proteinExistence type="predicted"/>
<evidence type="ECO:0000313" key="5">
    <source>
        <dbReference type="EMBL" id="TRX87819.1"/>
    </source>
</evidence>
<organism evidence="5 6">
    <name type="scientific">Xylaria flabelliformis</name>
    <dbReference type="NCBI Taxonomy" id="2512241"/>
    <lineage>
        <taxon>Eukaryota</taxon>
        <taxon>Fungi</taxon>
        <taxon>Dikarya</taxon>
        <taxon>Ascomycota</taxon>
        <taxon>Pezizomycotina</taxon>
        <taxon>Sordariomycetes</taxon>
        <taxon>Xylariomycetidae</taxon>
        <taxon>Xylariales</taxon>
        <taxon>Xylariaceae</taxon>
        <taxon>Xylaria</taxon>
    </lineage>
</organism>
<evidence type="ECO:0000313" key="6">
    <source>
        <dbReference type="Proteomes" id="UP000319160"/>
    </source>
</evidence>
<dbReference type="SUPFAM" id="SSF51735">
    <property type="entry name" value="NAD(P)-binding Rossmann-fold domains"/>
    <property type="match status" value="1"/>
</dbReference>